<gene>
    <name evidence="1" type="ORF">APLA_LOCUS9005</name>
</gene>
<dbReference type="EMBL" id="CADEBC010000513">
    <property type="protein sequence ID" value="CAB3242375.1"/>
    <property type="molecule type" value="Genomic_DNA"/>
</dbReference>
<organism evidence="1 2">
    <name type="scientific">Arctia plantaginis</name>
    <name type="common">Wood tiger moth</name>
    <name type="synonym">Phalaena plantaginis</name>
    <dbReference type="NCBI Taxonomy" id="874455"/>
    <lineage>
        <taxon>Eukaryota</taxon>
        <taxon>Metazoa</taxon>
        <taxon>Ecdysozoa</taxon>
        <taxon>Arthropoda</taxon>
        <taxon>Hexapoda</taxon>
        <taxon>Insecta</taxon>
        <taxon>Pterygota</taxon>
        <taxon>Neoptera</taxon>
        <taxon>Endopterygota</taxon>
        <taxon>Lepidoptera</taxon>
        <taxon>Glossata</taxon>
        <taxon>Ditrysia</taxon>
        <taxon>Noctuoidea</taxon>
        <taxon>Erebidae</taxon>
        <taxon>Arctiinae</taxon>
        <taxon>Arctia</taxon>
    </lineage>
</organism>
<evidence type="ECO:0000313" key="1">
    <source>
        <dbReference type="EMBL" id="CAB3242375.1"/>
    </source>
</evidence>
<sequence length="327" mass="37976">MDKFKEALTEKTPTKNRNVPVVGARYDLKRFPCNKNTYKLDLQCTSNKAEDENNNIIYDVGFEDNNQYDRYVPIKYTTSQQQSELKLQSSLLQILQQEIPNIRKVPIECTDCKIPHCFDCSRNPSMCSNKTLRSVIENVKELAIPQKPTANLTRKAELEHERATKWESYIGYIKARKCDCSKMSKKQLFEHLPAYMRKTSNYDAPELPNFEICPVMTLKRLVENAKGHKEFVHTSTEVLSGKKEKATQYSNHELERSCSHFYNQNKYQCFKNNEAVDLWNIKNSLVNCSISGEYIAKDISTFAKHRAISLRRFIEEAPDAKEIFEGK</sequence>
<evidence type="ECO:0000313" key="2">
    <source>
        <dbReference type="Proteomes" id="UP000494106"/>
    </source>
</evidence>
<accession>A0A8S1ABQ7</accession>
<proteinExistence type="predicted"/>
<reference evidence="1 2" key="1">
    <citation type="submission" date="2020-04" db="EMBL/GenBank/DDBJ databases">
        <authorList>
            <person name="Wallbank WR R."/>
            <person name="Pardo Diaz C."/>
            <person name="Kozak K."/>
            <person name="Martin S."/>
            <person name="Jiggins C."/>
            <person name="Moest M."/>
            <person name="Warren A I."/>
            <person name="Byers J.R.P. K."/>
            <person name="Montejo-Kovacevich G."/>
            <person name="Yen C E."/>
        </authorList>
    </citation>
    <scope>NUCLEOTIDE SEQUENCE [LARGE SCALE GENOMIC DNA]</scope>
</reference>
<dbReference type="AlphaFoldDB" id="A0A8S1ABQ7"/>
<name>A0A8S1ABQ7_ARCPL</name>
<keyword evidence="2" id="KW-1185">Reference proteome</keyword>
<dbReference type="Proteomes" id="UP000494106">
    <property type="component" value="Unassembled WGS sequence"/>
</dbReference>
<dbReference type="OrthoDB" id="8196513at2759"/>
<comment type="caution">
    <text evidence="1">The sequence shown here is derived from an EMBL/GenBank/DDBJ whole genome shotgun (WGS) entry which is preliminary data.</text>
</comment>
<protein>
    <submittedName>
        <fullName evidence="1">Uncharacterized protein</fullName>
    </submittedName>
</protein>